<dbReference type="eggNOG" id="COG0776">
    <property type="taxonomic scope" value="Bacteria"/>
</dbReference>
<gene>
    <name evidence="4" type="ORF">ATO8_04611</name>
</gene>
<dbReference type="InterPro" id="IPR010992">
    <property type="entry name" value="IHF-like_DNA-bd_dom_sf"/>
</dbReference>
<evidence type="ECO:0000256" key="1">
    <source>
        <dbReference type="ARBA" id="ARBA00010529"/>
    </source>
</evidence>
<sequence>MARTTPTDAPSAPSAEEDRSARETAIDAAVAATLDPSRLPPAQQPDMKKRDLVEEVVARSGVRKRDAKPAVEALLAILGETLASGRDLNLPPLGKVKLTNARDTTNAEVLTARIRRPSATQKAASGNDATDDHDPLASGND</sequence>
<dbReference type="RefSeq" id="WP_051487387.1">
    <property type="nucleotide sequence ID" value="NZ_AQQW01000002.1"/>
</dbReference>
<accession>W4HPV0</accession>
<feature type="compositionally biased region" description="Basic and acidic residues" evidence="3">
    <location>
        <begin position="16"/>
        <end position="25"/>
    </location>
</feature>
<dbReference type="AlphaFoldDB" id="W4HPV0"/>
<keyword evidence="2 4" id="KW-0238">DNA-binding</keyword>
<organism evidence="4 5">
    <name type="scientific">Roseivivax marinus</name>
    <dbReference type="NCBI Taxonomy" id="1379903"/>
    <lineage>
        <taxon>Bacteria</taxon>
        <taxon>Pseudomonadati</taxon>
        <taxon>Pseudomonadota</taxon>
        <taxon>Alphaproteobacteria</taxon>
        <taxon>Rhodobacterales</taxon>
        <taxon>Roseobacteraceae</taxon>
        <taxon>Roseivivax</taxon>
    </lineage>
</organism>
<dbReference type="Proteomes" id="UP000019063">
    <property type="component" value="Unassembled WGS sequence"/>
</dbReference>
<feature type="region of interest" description="Disordered" evidence="3">
    <location>
        <begin position="114"/>
        <end position="141"/>
    </location>
</feature>
<dbReference type="STRING" id="1379903.ATO8_04611"/>
<comment type="caution">
    <text evidence="4">The sequence shown here is derived from an EMBL/GenBank/DDBJ whole genome shotgun (WGS) entry which is preliminary data.</text>
</comment>
<dbReference type="GO" id="GO:0003677">
    <property type="term" value="F:DNA binding"/>
    <property type="evidence" value="ECO:0007669"/>
    <property type="project" value="UniProtKB-KW"/>
</dbReference>
<dbReference type="SUPFAM" id="SSF47729">
    <property type="entry name" value="IHF-like DNA-binding proteins"/>
    <property type="match status" value="1"/>
</dbReference>
<dbReference type="InterPro" id="IPR000119">
    <property type="entry name" value="Hist_DNA-bd"/>
</dbReference>
<evidence type="ECO:0000313" key="4">
    <source>
        <dbReference type="EMBL" id="ETW14146.1"/>
    </source>
</evidence>
<evidence type="ECO:0000256" key="2">
    <source>
        <dbReference type="ARBA" id="ARBA00023125"/>
    </source>
</evidence>
<feature type="compositionally biased region" description="Polar residues" evidence="3">
    <location>
        <begin position="118"/>
        <end position="128"/>
    </location>
</feature>
<reference evidence="4 5" key="1">
    <citation type="journal article" date="2014" name="Antonie Van Leeuwenhoek">
        <title>Roseivivax atlanticus sp. nov., isolated from surface seawater of the Atlantic Ocean.</title>
        <authorList>
            <person name="Li G."/>
            <person name="Lai Q."/>
            <person name="Liu X."/>
            <person name="Sun F."/>
            <person name="Shao Z."/>
        </authorList>
    </citation>
    <scope>NUCLEOTIDE SEQUENCE [LARGE SCALE GENOMIC DNA]</scope>
    <source>
        <strain evidence="4 5">22II-s10s</strain>
    </source>
</reference>
<dbReference type="EMBL" id="AQQW01000002">
    <property type="protein sequence ID" value="ETW14146.1"/>
    <property type="molecule type" value="Genomic_DNA"/>
</dbReference>
<comment type="similarity">
    <text evidence="1">Belongs to the bacterial histone-like protein family.</text>
</comment>
<dbReference type="Pfam" id="PF00216">
    <property type="entry name" value="Bac_DNA_binding"/>
    <property type="match status" value="1"/>
</dbReference>
<keyword evidence="5" id="KW-1185">Reference proteome</keyword>
<name>W4HPV0_9RHOB</name>
<protein>
    <submittedName>
        <fullName evidence="4">DNA-binding protein HU</fullName>
    </submittedName>
</protein>
<feature type="region of interest" description="Disordered" evidence="3">
    <location>
        <begin position="1"/>
        <end position="50"/>
    </location>
</feature>
<dbReference type="GO" id="GO:0030527">
    <property type="term" value="F:structural constituent of chromatin"/>
    <property type="evidence" value="ECO:0007669"/>
    <property type="project" value="InterPro"/>
</dbReference>
<proteinExistence type="inferred from homology"/>
<evidence type="ECO:0000313" key="5">
    <source>
        <dbReference type="Proteomes" id="UP000019063"/>
    </source>
</evidence>
<dbReference type="Gene3D" id="4.10.520.10">
    <property type="entry name" value="IHF-like DNA-binding proteins"/>
    <property type="match status" value="1"/>
</dbReference>
<evidence type="ECO:0000256" key="3">
    <source>
        <dbReference type="SAM" id="MobiDB-lite"/>
    </source>
</evidence>